<evidence type="ECO:0000313" key="1">
    <source>
        <dbReference type="EMBL" id="KAH0920973.1"/>
    </source>
</evidence>
<organism evidence="1 2">
    <name type="scientific">Brassica napus</name>
    <name type="common">Rape</name>
    <dbReference type="NCBI Taxonomy" id="3708"/>
    <lineage>
        <taxon>Eukaryota</taxon>
        <taxon>Viridiplantae</taxon>
        <taxon>Streptophyta</taxon>
        <taxon>Embryophyta</taxon>
        <taxon>Tracheophyta</taxon>
        <taxon>Spermatophyta</taxon>
        <taxon>Magnoliopsida</taxon>
        <taxon>eudicotyledons</taxon>
        <taxon>Gunneridae</taxon>
        <taxon>Pentapetalae</taxon>
        <taxon>rosids</taxon>
        <taxon>malvids</taxon>
        <taxon>Brassicales</taxon>
        <taxon>Brassicaceae</taxon>
        <taxon>Brassiceae</taxon>
        <taxon>Brassica</taxon>
    </lineage>
</organism>
<comment type="caution">
    <text evidence="1">The sequence shown here is derived from an EMBL/GenBank/DDBJ whole genome shotgun (WGS) entry which is preliminary data.</text>
</comment>
<keyword evidence="2" id="KW-1185">Reference proteome</keyword>
<proteinExistence type="predicted"/>
<evidence type="ECO:0000313" key="2">
    <source>
        <dbReference type="Proteomes" id="UP000824890"/>
    </source>
</evidence>
<dbReference type="Proteomes" id="UP000824890">
    <property type="component" value="Unassembled WGS sequence"/>
</dbReference>
<sequence>MAIKAAPPSFQ</sequence>
<dbReference type="EMBL" id="JAGKQM010000006">
    <property type="protein sequence ID" value="KAH0920973.1"/>
    <property type="molecule type" value="Genomic_DNA"/>
</dbReference>
<gene>
    <name evidence="1" type="ORF">HID58_020991</name>
</gene>
<protein>
    <submittedName>
        <fullName evidence="1">Uncharacterized protein</fullName>
    </submittedName>
</protein>
<reference evidence="1 2" key="1">
    <citation type="submission" date="2021-05" db="EMBL/GenBank/DDBJ databases">
        <title>Genome Assembly of Synthetic Allotetraploid Brassica napus Reveals Homoeologous Exchanges between Subgenomes.</title>
        <authorList>
            <person name="Davis J.T."/>
        </authorList>
    </citation>
    <scope>NUCLEOTIDE SEQUENCE [LARGE SCALE GENOMIC DNA]</scope>
    <source>
        <strain evidence="2">cv. Da-Ae</strain>
        <tissue evidence="1">Seedling</tissue>
    </source>
</reference>
<accession>A0ABQ8CVC7</accession>
<name>A0ABQ8CVC7_BRANA</name>